<keyword evidence="2" id="KW-1185">Reference proteome</keyword>
<dbReference type="RefSeq" id="WP_314798718.1">
    <property type="nucleotide sequence ID" value="NZ_CP130319.1"/>
</dbReference>
<sequence length="165" mass="18759">MKKPFKGGILMLLVVLILINLTLNGCSNQEGQSNTSEDVVAGDTLYVPEGYQNKLASLQLKEVVAMPYFRSPFISVAQDSNGTQFAVIFRESGEIDRQQLPVTYIEIINLIKSKVGYKVYLPDGNFKNLHLFEINENLVWSYYDGKNKLYVDKEGREIEPFIKKN</sequence>
<dbReference type="KEGG" id="proo:MJB10_22520"/>
<dbReference type="EMBL" id="CP130319">
    <property type="protein sequence ID" value="WNR43843.1"/>
    <property type="molecule type" value="Genomic_DNA"/>
</dbReference>
<proteinExistence type="predicted"/>
<organism evidence="1 2">
    <name type="scientific">Paenibacillus roseopurpureus</name>
    <dbReference type="NCBI Taxonomy" id="2918901"/>
    <lineage>
        <taxon>Bacteria</taxon>
        <taxon>Bacillati</taxon>
        <taxon>Bacillota</taxon>
        <taxon>Bacilli</taxon>
        <taxon>Bacillales</taxon>
        <taxon>Paenibacillaceae</taxon>
        <taxon>Paenibacillus</taxon>
    </lineage>
</organism>
<evidence type="ECO:0000313" key="1">
    <source>
        <dbReference type="EMBL" id="WNR43843.1"/>
    </source>
</evidence>
<accession>A0AA96LQ94</accession>
<dbReference type="Proteomes" id="UP001304650">
    <property type="component" value="Chromosome"/>
</dbReference>
<gene>
    <name evidence="1" type="ORF">MJB10_22520</name>
</gene>
<name>A0AA96LQ94_9BACL</name>
<evidence type="ECO:0000313" key="2">
    <source>
        <dbReference type="Proteomes" id="UP001304650"/>
    </source>
</evidence>
<reference evidence="1" key="1">
    <citation type="submission" date="2022-02" db="EMBL/GenBank/DDBJ databases">
        <title>Paenibacillus sp. MBLB1832 Whole Genome Shotgun Sequencing.</title>
        <authorList>
            <person name="Hwang C.Y."/>
            <person name="Cho E.-S."/>
            <person name="Seo M.-J."/>
        </authorList>
    </citation>
    <scope>NUCLEOTIDE SEQUENCE</scope>
    <source>
        <strain evidence="1">MBLB1832</strain>
    </source>
</reference>
<protein>
    <submittedName>
        <fullName evidence="1">Uncharacterized protein</fullName>
    </submittedName>
</protein>
<dbReference type="AlphaFoldDB" id="A0AA96LQ94"/>